<evidence type="ECO:0000313" key="3">
    <source>
        <dbReference type="EMBL" id="PDO11120.1"/>
    </source>
</evidence>
<dbReference type="InterPro" id="IPR025641">
    <property type="entry name" value="DUF4340"/>
</dbReference>
<gene>
    <name evidence="3" type="ORF">BLM47_03785</name>
</gene>
<dbReference type="Pfam" id="PF14238">
    <property type="entry name" value="DUF4340"/>
    <property type="match status" value="1"/>
</dbReference>
<evidence type="ECO:0000259" key="2">
    <source>
        <dbReference type="Pfam" id="PF14238"/>
    </source>
</evidence>
<sequence length="331" mass="35475">MRRLAPTLILVVLCVAAWLYARSQNYFQEKEETLAKLADPGDKEVTAVEVRSADGEVALEKNDGTWQMTKPSRLPVDPSAVEAWISSFRDVAPLSVVEANPADIAKYGLKDAKYELSVGLADGSGKELRIGDELPTGGAYYVMAGGDPKVYKVRSVFVDPLKKTAFDFMAKKAVEYDAAKLKTFRLTWKGETYTMVKSDPARMAHESDWKLNGRTISGADADGVLAKLGGLETNELVRPASEVRLTDPELLIELTNAESDGKETQAVYRGQIDGEVVRIVADGGAWAYAVPVANVQAVADALKEKLTASPSPSAEPSPAASPAVSPSPAGT</sequence>
<name>A0A2A6E1W2_9BACL</name>
<dbReference type="AlphaFoldDB" id="A0A2A6E1W2"/>
<feature type="compositionally biased region" description="Low complexity" evidence="1">
    <location>
        <begin position="308"/>
        <end position="331"/>
    </location>
</feature>
<dbReference type="Proteomes" id="UP000243688">
    <property type="component" value="Unassembled WGS sequence"/>
</dbReference>
<evidence type="ECO:0000256" key="1">
    <source>
        <dbReference type="SAM" id="MobiDB-lite"/>
    </source>
</evidence>
<proteinExistence type="predicted"/>
<feature type="region of interest" description="Disordered" evidence="1">
    <location>
        <begin position="306"/>
        <end position="331"/>
    </location>
</feature>
<protein>
    <recommendedName>
        <fullName evidence="2">DUF4340 domain-containing protein</fullName>
    </recommendedName>
</protein>
<accession>A0A2A6E1W2</accession>
<reference evidence="3 4" key="1">
    <citation type="submission" date="2016-12" db="EMBL/GenBank/DDBJ databases">
        <title>Candidatus Reconcilibacillus cellulovorans genome.</title>
        <authorList>
            <person name="Kolinko S."/>
            <person name="Wu Y.-W."/>
            <person name="Tachea F."/>
            <person name="Denzel E."/>
            <person name="Hiras J."/>
            <person name="Baecker N."/>
            <person name="Chan L.J."/>
            <person name="Eichorst S.A."/>
            <person name="Frey D."/>
            <person name="Adams P.D."/>
            <person name="Pray T."/>
            <person name="Tanjore D."/>
            <person name="Petzold C.J."/>
            <person name="Gladden J.M."/>
            <person name="Simmons B.A."/>
            <person name="Singer S.W."/>
        </authorList>
    </citation>
    <scope>NUCLEOTIDE SEQUENCE [LARGE SCALE GENOMIC DNA]</scope>
    <source>
        <strain evidence="3">JTherm</strain>
    </source>
</reference>
<organism evidence="3 4">
    <name type="scientific">Candidatus Reconcilbacillus cellulovorans</name>
    <dbReference type="NCBI Taxonomy" id="1906605"/>
    <lineage>
        <taxon>Bacteria</taxon>
        <taxon>Bacillati</taxon>
        <taxon>Bacillota</taxon>
        <taxon>Bacilli</taxon>
        <taxon>Bacillales</taxon>
        <taxon>Paenibacillaceae</taxon>
        <taxon>Candidatus Reconcilbacillus</taxon>
    </lineage>
</organism>
<comment type="caution">
    <text evidence="3">The sequence shown here is derived from an EMBL/GenBank/DDBJ whole genome shotgun (WGS) entry which is preliminary data.</text>
</comment>
<evidence type="ECO:0000313" key="4">
    <source>
        <dbReference type="Proteomes" id="UP000243688"/>
    </source>
</evidence>
<dbReference type="EMBL" id="MOXJ01000005">
    <property type="protein sequence ID" value="PDO11120.1"/>
    <property type="molecule type" value="Genomic_DNA"/>
</dbReference>
<feature type="domain" description="DUF4340" evidence="2">
    <location>
        <begin position="66"/>
        <end position="239"/>
    </location>
</feature>